<keyword evidence="3" id="KW-1185">Reference proteome</keyword>
<sequence>MAEESDVCQAQNELQPKVCMHIQPYAHSGVPGSFDSTELHSASLSSGIPALTSRPGESDRTTIGNTKQPDGTSAMALAVRFGQSDRMLVAPAWRIFFGNKGWQATGAPLNPIWWTSESKTPAA</sequence>
<organism evidence="2 3">
    <name type="scientific">Trichoderma aggressivum f. europaeum</name>
    <dbReference type="NCBI Taxonomy" id="173218"/>
    <lineage>
        <taxon>Eukaryota</taxon>
        <taxon>Fungi</taxon>
        <taxon>Dikarya</taxon>
        <taxon>Ascomycota</taxon>
        <taxon>Pezizomycotina</taxon>
        <taxon>Sordariomycetes</taxon>
        <taxon>Hypocreomycetidae</taxon>
        <taxon>Hypocreales</taxon>
        <taxon>Hypocreaceae</taxon>
        <taxon>Trichoderma</taxon>
    </lineage>
</organism>
<dbReference type="AlphaFoldDB" id="A0AAE1M1L4"/>
<evidence type="ECO:0000256" key="1">
    <source>
        <dbReference type="SAM" id="MobiDB-lite"/>
    </source>
</evidence>
<accession>A0AAE1M1L4</accession>
<proteinExistence type="predicted"/>
<feature type="region of interest" description="Disordered" evidence="1">
    <location>
        <begin position="46"/>
        <end position="71"/>
    </location>
</feature>
<dbReference type="RefSeq" id="XP_062754384.1">
    <property type="nucleotide sequence ID" value="XM_062901429.1"/>
</dbReference>
<protein>
    <submittedName>
        <fullName evidence="2">Uncharacterized protein</fullName>
    </submittedName>
</protein>
<dbReference type="Proteomes" id="UP001273209">
    <property type="component" value="Unassembled WGS sequence"/>
</dbReference>
<evidence type="ECO:0000313" key="3">
    <source>
        <dbReference type="Proteomes" id="UP001273209"/>
    </source>
</evidence>
<feature type="compositionally biased region" description="Polar residues" evidence="1">
    <location>
        <begin position="61"/>
        <end position="71"/>
    </location>
</feature>
<gene>
    <name evidence="2" type="ORF">Triagg1_6768</name>
</gene>
<evidence type="ECO:0000313" key="2">
    <source>
        <dbReference type="EMBL" id="KAK4069973.1"/>
    </source>
</evidence>
<reference evidence="2" key="1">
    <citation type="submission" date="2023-11" db="EMBL/GenBank/DDBJ databases">
        <title>The genome sequences of three competitors of mushroom-forming fungi.</title>
        <authorList>
            <person name="Beijen E."/>
            <person name="Ohm R.A."/>
        </authorList>
    </citation>
    <scope>NUCLEOTIDE SEQUENCE</scope>
    <source>
        <strain evidence="2">CBS 100526</strain>
    </source>
</reference>
<dbReference type="EMBL" id="JAWRVG010000027">
    <property type="protein sequence ID" value="KAK4069973.1"/>
    <property type="molecule type" value="Genomic_DNA"/>
</dbReference>
<comment type="caution">
    <text evidence="2">The sequence shown here is derived from an EMBL/GenBank/DDBJ whole genome shotgun (WGS) entry which is preliminary data.</text>
</comment>
<dbReference type="GeneID" id="87921333"/>
<name>A0AAE1M1L4_9HYPO</name>